<evidence type="ECO:0008006" key="6">
    <source>
        <dbReference type="Google" id="ProtNLM"/>
    </source>
</evidence>
<dbReference type="InterPro" id="IPR040256">
    <property type="entry name" value="At4g02000-like"/>
</dbReference>
<feature type="domain" description="Endonuclease/exonuclease/phosphatase" evidence="2">
    <location>
        <begin position="499"/>
        <end position="639"/>
    </location>
</feature>
<dbReference type="InterPro" id="IPR005135">
    <property type="entry name" value="Endo/exonuclease/phosphatase"/>
</dbReference>
<evidence type="ECO:0000259" key="2">
    <source>
        <dbReference type="Pfam" id="PF03372"/>
    </source>
</evidence>
<dbReference type="InterPro" id="IPR025558">
    <property type="entry name" value="DUF4283"/>
</dbReference>
<dbReference type="Gene3D" id="3.60.10.10">
    <property type="entry name" value="Endonuclease/exonuclease/phosphatase"/>
    <property type="match status" value="1"/>
</dbReference>
<proteinExistence type="predicted"/>
<gene>
    <name evidence="4" type="ORF">CASFOL_032221</name>
</gene>
<name>A0ABD3C0T9_9LAMI</name>
<dbReference type="EMBL" id="JAVIJP010000054">
    <property type="protein sequence ID" value="KAL3623405.1"/>
    <property type="molecule type" value="Genomic_DNA"/>
</dbReference>
<keyword evidence="5" id="KW-1185">Reference proteome</keyword>
<feature type="compositionally biased region" description="Basic and acidic residues" evidence="1">
    <location>
        <begin position="455"/>
        <end position="465"/>
    </location>
</feature>
<dbReference type="InterPro" id="IPR036691">
    <property type="entry name" value="Endo/exonu/phosph_ase_sf"/>
</dbReference>
<dbReference type="PANTHER" id="PTHR31286:SF178">
    <property type="entry name" value="DUF4283 DOMAIN-CONTAINING PROTEIN"/>
    <property type="match status" value="1"/>
</dbReference>
<feature type="domain" description="DUF4283" evidence="3">
    <location>
        <begin position="26"/>
        <end position="105"/>
    </location>
</feature>
<dbReference type="Pfam" id="PF14111">
    <property type="entry name" value="DUF4283"/>
    <property type="match status" value="1"/>
</dbReference>
<evidence type="ECO:0000313" key="4">
    <source>
        <dbReference type="EMBL" id="KAL3623405.1"/>
    </source>
</evidence>
<feature type="region of interest" description="Disordered" evidence="1">
    <location>
        <begin position="433"/>
        <end position="479"/>
    </location>
</feature>
<dbReference type="PANTHER" id="PTHR31286">
    <property type="entry name" value="GLYCINE-RICH CELL WALL STRUCTURAL PROTEIN 1.8-LIKE"/>
    <property type="match status" value="1"/>
</dbReference>
<dbReference type="AlphaFoldDB" id="A0ABD3C0T9"/>
<protein>
    <recommendedName>
        <fullName evidence="6">DUF4283 domain-containing protein</fullName>
    </recommendedName>
</protein>
<accession>A0ABD3C0T9</accession>
<evidence type="ECO:0000256" key="1">
    <source>
        <dbReference type="SAM" id="MobiDB-lite"/>
    </source>
</evidence>
<feature type="compositionally biased region" description="Polar residues" evidence="1">
    <location>
        <begin position="466"/>
        <end position="478"/>
    </location>
</feature>
<dbReference type="SUPFAM" id="SSF56219">
    <property type="entry name" value="DNase I-like"/>
    <property type="match status" value="1"/>
</dbReference>
<organism evidence="4 5">
    <name type="scientific">Castilleja foliolosa</name>
    <dbReference type="NCBI Taxonomy" id="1961234"/>
    <lineage>
        <taxon>Eukaryota</taxon>
        <taxon>Viridiplantae</taxon>
        <taxon>Streptophyta</taxon>
        <taxon>Embryophyta</taxon>
        <taxon>Tracheophyta</taxon>
        <taxon>Spermatophyta</taxon>
        <taxon>Magnoliopsida</taxon>
        <taxon>eudicotyledons</taxon>
        <taxon>Gunneridae</taxon>
        <taxon>Pentapetalae</taxon>
        <taxon>asterids</taxon>
        <taxon>lamiids</taxon>
        <taxon>Lamiales</taxon>
        <taxon>Orobanchaceae</taxon>
        <taxon>Pedicularideae</taxon>
        <taxon>Castillejinae</taxon>
        <taxon>Castilleja</taxon>
    </lineage>
</organism>
<feature type="region of interest" description="Disordered" evidence="1">
    <location>
        <begin position="339"/>
        <end position="378"/>
    </location>
</feature>
<dbReference type="Proteomes" id="UP001632038">
    <property type="component" value="Unassembled WGS sequence"/>
</dbReference>
<evidence type="ECO:0000313" key="5">
    <source>
        <dbReference type="Proteomes" id="UP001632038"/>
    </source>
</evidence>
<comment type="caution">
    <text evidence="4">The sequence shown here is derived from an EMBL/GenBank/DDBJ whole genome shotgun (WGS) entry which is preliminary data.</text>
</comment>
<sequence length="661" mass="73644">MTSISDLNTMTEKLDIKCLQSTDTTEEVHVSTLITRIVTKKSINLNAFKTSILKAWNPKQKVTTNTLSDNTMAFIFTDETDVIKALNASWTFRDHQIVVTRWPPDRALPEINLDITPFWIHAIGMPIAFVNIQNDKFIGDEVGKFIKTDIKNHSQKWKSSLRLFVEIDITKPLLSSLKFPCNGRDDIDLEIRYEKFKSGEFGPWLIAECAHIKNPKFLKTTPSIAAVTAAVQPEKSSQNPSFPLQVAALDIAKSGEMTVATLQTATFGHVSVTPEKATPLHTSDVTEKRDGLNSLDMGENQGTLAVILSMDKDIGPVGLIGPVCGNKNCNLTAQEVEPLAHSNKRKSIKDPDVGCLDPNLKEYNTKNSPNSPTDENKSLTLIPDLNLHKKPKHNLSIFKSPLRRSAMDSEELNNTTFINLNHRVRDGSYTVVRKGSSPPVLHKFRSSTPGNEEQSQDRINLKDNRSNVQESQASTNDLGTMGAGPEGYIRYENPRLELPRPDILFLSEVKIYFSPQISKTLTSSHLIHHFFVSPVGNSGGLIVAWKDYVDVTIEFSNNYFVHTKVSLINTLPFLFTAIYSPCNHSKKDQFWADISSIPIPINTPWLIMGDFNAITSKHEKLGGLPFASSSRHSLAADLDSLQLIDLGFCGFPFTWDNKRAG</sequence>
<evidence type="ECO:0000259" key="3">
    <source>
        <dbReference type="Pfam" id="PF14111"/>
    </source>
</evidence>
<reference evidence="5" key="1">
    <citation type="journal article" date="2024" name="IScience">
        <title>Strigolactones Initiate the Formation of Haustorium-like Structures in Castilleja.</title>
        <authorList>
            <person name="Buerger M."/>
            <person name="Peterson D."/>
            <person name="Chory J."/>
        </authorList>
    </citation>
    <scope>NUCLEOTIDE SEQUENCE [LARGE SCALE GENOMIC DNA]</scope>
</reference>
<dbReference type="Pfam" id="PF03372">
    <property type="entry name" value="Exo_endo_phos"/>
    <property type="match status" value="1"/>
</dbReference>